<evidence type="ECO:0000256" key="1">
    <source>
        <dbReference type="SAM" id="Phobius"/>
    </source>
</evidence>
<accession>A0A0J1GPD7</accession>
<organism evidence="2 3">
    <name type="scientific">Photobacterium aquae</name>
    <dbReference type="NCBI Taxonomy" id="1195763"/>
    <lineage>
        <taxon>Bacteria</taxon>
        <taxon>Pseudomonadati</taxon>
        <taxon>Pseudomonadota</taxon>
        <taxon>Gammaproteobacteria</taxon>
        <taxon>Vibrionales</taxon>
        <taxon>Vibrionaceae</taxon>
        <taxon>Photobacterium</taxon>
    </lineage>
</organism>
<keyword evidence="1" id="KW-0812">Transmembrane</keyword>
<gene>
    <name evidence="2" type="ORF">ABT56_21950</name>
</gene>
<protein>
    <recommendedName>
        <fullName evidence="4">Lipoprotein</fullName>
    </recommendedName>
</protein>
<dbReference type="AlphaFoldDB" id="A0A0J1GPD7"/>
<name>A0A0J1GPD7_9GAMM</name>
<dbReference type="RefSeq" id="WP_047881055.1">
    <property type="nucleotide sequence ID" value="NZ_LDOT01000051.1"/>
</dbReference>
<evidence type="ECO:0000313" key="3">
    <source>
        <dbReference type="Proteomes" id="UP000036097"/>
    </source>
</evidence>
<dbReference type="EMBL" id="LDOT01000051">
    <property type="protein sequence ID" value="KLV01620.1"/>
    <property type="molecule type" value="Genomic_DNA"/>
</dbReference>
<keyword evidence="3" id="KW-1185">Reference proteome</keyword>
<dbReference type="PROSITE" id="PS51257">
    <property type="entry name" value="PROKAR_LIPOPROTEIN"/>
    <property type="match status" value="1"/>
</dbReference>
<dbReference type="Pfam" id="PF11012">
    <property type="entry name" value="DUF2850"/>
    <property type="match status" value="1"/>
</dbReference>
<comment type="caution">
    <text evidence="2">The sequence shown here is derived from an EMBL/GenBank/DDBJ whole genome shotgun (WGS) entry which is preliminary data.</text>
</comment>
<evidence type="ECO:0000313" key="2">
    <source>
        <dbReference type="EMBL" id="KLV01620.1"/>
    </source>
</evidence>
<dbReference type="Proteomes" id="UP000036097">
    <property type="component" value="Unassembled WGS sequence"/>
</dbReference>
<proteinExistence type="predicted"/>
<dbReference type="STRING" id="1195763.ABT56_21950"/>
<sequence>MARQTKIRIQLAMALRGGLASLVVITFVIAAYSCSQPKTSGLARSDIYGVWVEQDVAPYAADSFELRPAGVFVGGRQVSTDYTWNGRELEYRYGNELYRYHLIDQQLIREQPVHYVSSFTRQAVVANHSLVVGAVAGG</sequence>
<reference evidence="2 3" key="1">
    <citation type="submission" date="2015-05" db="EMBL/GenBank/DDBJ databases">
        <title>Photobacterium galathea sp. nov.</title>
        <authorList>
            <person name="Machado H."/>
            <person name="Gram L."/>
        </authorList>
    </citation>
    <scope>NUCLEOTIDE SEQUENCE [LARGE SCALE GENOMIC DNA]</scope>
    <source>
        <strain evidence="2 3">CGMCC 1.12159</strain>
    </source>
</reference>
<dbReference type="PATRIC" id="fig|1195763.3.peg.4707"/>
<keyword evidence="1" id="KW-1133">Transmembrane helix</keyword>
<dbReference type="OrthoDB" id="5824286at2"/>
<feature type="transmembrane region" description="Helical" evidence="1">
    <location>
        <begin position="12"/>
        <end position="32"/>
    </location>
</feature>
<evidence type="ECO:0008006" key="4">
    <source>
        <dbReference type="Google" id="ProtNLM"/>
    </source>
</evidence>
<dbReference type="InterPro" id="IPR021271">
    <property type="entry name" value="DUF2850"/>
</dbReference>
<keyword evidence="1" id="KW-0472">Membrane</keyword>